<dbReference type="EMBL" id="JBGOOS010000042">
    <property type="protein sequence ID" value="MEZ8211089.1"/>
    <property type="molecule type" value="Genomic_DNA"/>
</dbReference>
<dbReference type="InterPro" id="IPR019302">
    <property type="entry name" value="CAP12/PCTIR_TIR_dom"/>
</dbReference>
<dbReference type="RefSeq" id="WP_371720141.1">
    <property type="nucleotide sequence ID" value="NZ_JBGOOF010000042.1"/>
</dbReference>
<accession>A0ABV4MNC9</accession>
<evidence type="ECO:0000259" key="1">
    <source>
        <dbReference type="Pfam" id="PF10137"/>
    </source>
</evidence>
<feature type="domain" description="CD-NTase-associated protein 12/Pycsar effector protein TIR" evidence="1">
    <location>
        <begin position="180"/>
        <end position="294"/>
    </location>
</feature>
<comment type="caution">
    <text evidence="2">The sequence shown here is derived from an EMBL/GenBank/DDBJ whole genome shotgun (WGS) entry which is preliminary data.</text>
</comment>
<gene>
    <name evidence="2" type="ORF">ACED39_20175</name>
</gene>
<keyword evidence="3" id="KW-1185">Reference proteome</keyword>
<protein>
    <submittedName>
        <fullName evidence="2">TIR domain-containing protein</fullName>
    </submittedName>
</protein>
<proteinExistence type="predicted"/>
<evidence type="ECO:0000313" key="3">
    <source>
        <dbReference type="Proteomes" id="UP001569151"/>
    </source>
</evidence>
<organism evidence="2 3">
    <name type="scientific">Vibrio bivalvicida</name>
    <dbReference type="NCBI Taxonomy" id="1276888"/>
    <lineage>
        <taxon>Bacteria</taxon>
        <taxon>Pseudomonadati</taxon>
        <taxon>Pseudomonadota</taxon>
        <taxon>Gammaproteobacteria</taxon>
        <taxon>Vibrionales</taxon>
        <taxon>Vibrionaceae</taxon>
        <taxon>Vibrio</taxon>
        <taxon>Vibrio oreintalis group</taxon>
    </lineage>
</organism>
<evidence type="ECO:0000313" key="2">
    <source>
        <dbReference type="EMBL" id="MEZ8211089.1"/>
    </source>
</evidence>
<dbReference type="Pfam" id="PF10137">
    <property type="entry name" value="CAP12-PCTIR_TIR"/>
    <property type="match status" value="1"/>
</dbReference>
<dbReference type="Proteomes" id="UP001569151">
    <property type="component" value="Unassembled WGS sequence"/>
</dbReference>
<name>A0ABV4MNC9_9VIBR</name>
<sequence length="321" mass="36078">MANLARRDISSLENYLQMDGGHLLDFSHRTLANFFDDYGIDIDEEQYQVGSGSKANRMRGFWGVSDEKTVGTVLLGMIDYYDEKRSNGYYVSQEHNDDLRTRCLDIANRLLSGSYSLQGNPNVRNRQTQASFESNVNKMSSGQRVQRSIVTNQQPATLQSISKPLPSSQQVVQPSELQTVFIVHGHDDVLRLEVENFIRTVGLKPIVLMNQASGGSTIIEKIEEYGEADYAIVLYTPCDEGRKKGAQELSGRARQNVVFEHGYFIARLGRKKVSAIVKAGVEIQNDIQGVVYISAELDWRTHLLREFKKANLAFDANALFA</sequence>
<reference evidence="2 3" key="1">
    <citation type="submission" date="2024-06" db="EMBL/GenBank/DDBJ databases">
        <authorList>
            <person name="Steensen K."/>
            <person name="Seneca J."/>
            <person name="Bartlau N."/>
            <person name="Yu A.X."/>
            <person name="Polz M.F."/>
        </authorList>
    </citation>
    <scope>NUCLEOTIDE SEQUENCE [LARGE SCALE GENOMIC DNA]</scope>
    <source>
        <strain evidence="2 3">1F146</strain>
    </source>
</reference>